<dbReference type="AlphaFoldDB" id="A0A9W7W7E3"/>
<dbReference type="CDD" id="cd00866">
    <property type="entry name" value="PEBP_euk"/>
    <property type="match status" value="1"/>
</dbReference>
<gene>
    <name evidence="2" type="ORF">Tdes44962_MAKER01209</name>
</gene>
<keyword evidence="3" id="KW-1185">Reference proteome</keyword>
<dbReference type="Proteomes" id="UP001138500">
    <property type="component" value="Unassembled WGS sequence"/>
</dbReference>
<dbReference type="InterPro" id="IPR008914">
    <property type="entry name" value="PEBP"/>
</dbReference>
<dbReference type="PANTHER" id="PTHR11362">
    <property type="entry name" value="PHOSPHATIDYLETHANOLAMINE-BINDING PROTEIN"/>
    <property type="match status" value="1"/>
</dbReference>
<comment type="caution">
    <text evidence="2">The sequence shown here is derived from an EMBL/GenBank/DDBJ whole genome shotgun (WGS) entry which is preliminary data.</text>
</comment>
<dbReference type="GO" id="GO:0030162">
    <property type="term" value="P:regulation of proteolysis"/>
    <property type="evidence" value="ECO:0007669"/>
    <property type="project" value="TreeGrafter"/>
</dbReference>
<dbReference type="PANTHER" id="PTHR11362:SF148">
    <property type="entry name" value="CARBOXYPEPTIDASE Y INHIBITOR"/>
    <property type="match status" value="1"/>
</dbReference>
<proteinExistence type="predicted"/>
<feature type="chain" id="PRO_5040751592" evidence="1">
    <location>
        <begin position="22"/>
        <end position="234"/>
    </location>
</feature>
<dbReference type="GO" id="GO:0005543">
    <property type="term" value="F:phospholipid binding"/>
    <property type="evidence" value="ECO:0007669"/>
    <property type="project" value="TreeGrafter"/>
</dbReference>
<dbReference type="OrthoDB" id="2506647at2759"/>
<organism evidence="2 3">
    <name type="scientific">Teratosphaeria destructans</name>
    <dbReference type="NCBI Taxonomy" id="418781"/>
    <lineage>
        <taxon>Eukaryota</taxon>
        <taxon>Fungi</taxon>
        <taxon>Dikarya</taxon>
        <taxon>Ascomycota</taxon>
        <taxon>Pezizomycotina</taxon>
        <taxon>Dothideomycetes</taxon>
        <taxon>Dothideomycetidae</taxon>
        <taxon>Mycosphaerellales</taxon>
        <taxon>Teratosphaeriaceae</taxon>
        <taxon>Teratosphaeria</taxon>
    </lineage>
</organism>
<keyword evidence="1" id="KW-0732">Signal</keyword>
<reference evidence="2 3" key="2">
    <citation type="journal article" date="2021" name="Curr. Genet.">
        <title>Genetic response to nitrogen starvation in the aggressive Eucalyptus foliar pathogen Teratosphaeria destructans.</title>
        <authorList>
            <person name="Havenga M."/>
            <person name="Wingfield B.D."/>
            <person name="Wingfield M.J."/>
            <person name="Dreyer L.L."/>
            <person name="Roets F."/>
            <person name="Aylward J."/>
        </authorList>
    </citation>
    <scope>NUCLEOTIDE SEQUENCE [LARGE SCALE GENOMIC DNA]</scope>
    <source>
        <strain evidence="2">CMW44962</strain>
    </source>
</reference>
<dbReference type="EMBL" id="RIBY02000002">
    <property type="protein sequence ID" value="KAH9845777.1"/>
    <property type="molecule type" value="Genomic_DNA"/>
</dbReference>
<evidence type="ECO:0000313" key="2">
    <source>
        <dbReference type="EMBL" id="KAH9845777.1"/>
    </source>
</evidence>
<name>A0A9W7W7E3_9PEZI</name>
<evidence type="ECO:0000256" key="1">
    <source>
        <dbReference type="SAM" id="SignalP"/>
    </source>
</evidence>
<reference evidence="2 3" key="1">
    <citation type="journal article" date="2018" name="IMA Fungus">
        <title>IMA Genome-F 10: Nine draft genome sequences of Claviceps purpurea s.lat., including C. arundinis, C. humidiphila, and C. cf. spartinae, pseudomolecules for the pitch canker pathogen Fusarium circinatum, draft genome of Davidsoniella eucalypti, Grosmannia galeiformis, Quambalaria eucalypti, and Teratosphaeria destructans.</title>
        <authorList>
            <person name="Wingfield B.D."/>
            <person name="Liu M."/>
            <person name="Nguyen H.D."/>
            <person name="Lane F.A."/>
            <person name="Morgan S.W."/>
            <person name="De Vos L."/>
            <person name="Wilken P.M."/>
            <person name="Duong T.A."/>
            <person name="Aylward J."/>
            <person name="Coetzee M.P."/>
            <person name="Dadej K."/>
            <person name="De Beer Z.W."/>
            <person name="Findlay W."/>
            <person name="Havenga M."/>
            <person name="Kolarik M."/>
            <person name="Menzies J.G."/>
            <person name="Naidoo K."/>
            <person name="Pochopski O."/>
            <person name="Shoukouhi P."/>
            <person name="Santana Q.C."/>
            <person name="Seifert K.A."/>
            <person name="Soal N."/>
            <person name="Steenkamp E.T."/>
            <person name="Tatham C.T."/>
            <person name="van der Nest M.A."/>
            <person name="Wingfield M.J."/>
        </authorList>
    </citation>
    <scope>NUCLEOTIDE SEQUENCE [LARGE SCALE GENOMIC DNA]</scope>
    <source>
        <strain evidence="2">CMW44962</strain>
    </source>
</reference>
<sequence>MVSERLLGLLLVASAACPAVAVDQEPLRDPALDTILADGSNADVADDILQKLKVAEIIPTVLDPFDPKLTISVSWPDDVTAELGNTLDPSETQKAPKVHFTDLSSDIIGLASVQLTIAMTDPDAPSRDDPKWSEIAHWIATNVPLKDAAIPSSKLRDVIEYKPPGPPPKTGKHRYVFAALVPRNGTTEKLELSKPSDRKHWGYEQKRRGLKNWAEENGLVVIGANFVYEQNKQQ</sequence>
<dbReference type="GO" id="GO:0030414">
    <property type="term" value="F:peptidase inhibitor activity"/>
    <property type="evidence" value="ECO:0007669"/>
    <property type="project" value="TreeGrafter"/>
</dbReference>
<dbReference type="Pfam" id="PF01161">
    <property type="entry name" value="PBP"/>
    <property type="match status" value="1"/>
</dbReference>
<dbReference type="Gene3D" id="3.90.280.10">
    <property type="entry name" value="PEBP-like"/>
    <property type="match status" value="1"/>
</dbReference>
<dbReference type="GO" id="GO:0046578">
    <property type="term" value="P:regulation of Ras protein signal transduction"/>
    <property type="evidence" value="ECO:0007669"/>
    <property type="project" value="TreeGrafter"/>
</dbReference>
<accession>A0A9W7W7E3</accession>
<dbReference type="PROSITE" id="PS51257">
    <property type="entry name" value="PROKAR_LIPOPROTEIN"/>
    <property type="match status" value="1"/>
</dbReference>
<dbReference type="InterPro" id="IPR035810">
    <property type="entry name" value="PEBP_euk"/>
</dbReference>
<dbReference type="SUPFAM" id="SSF49777">
    <property type="entry name" value="PEBP-like"/>
    <property type="match status" value="1"/>
</dbReference>
<feature type="signal peptide" evidence="1">
    <location>
        <begin position="1"/>
        <end position="21"/>
    </location>
</feature>
<dbReference type="InterPro" id="IPR036610">
    <property type="entry name" value="PEBP-like_sf"/>
</dbReference>
<evidence type="ECO:0000313" key="3">
    <source>
        <dbReference type="Proteomes" id="UP001138500"/>
    </source>
</evidence>
<protein>
    <submittedName>
        <fullName evidence="2">Phosphatidylethanolamine-binding protein</fullName>
    </submittedName>
</protein>